<sequence>MRKSFSFPGTTEYWTILGLLHAKYDDGSFAVDQHALHIQLTSSCLRCFRFQLPFHSAFIAGISIRQPGMHPADCWIKILHSPDNC</sequence>
<proteinExistence type="predicted"/>
<name>A0AAW2HVD1_9NEOP</name>
<dbReference type="AlphaFoldDB" id="A0AAW2HVD1"/>
<organism evidence="1">
    <name type="scientific">Menopon gallinae</name>
    <name type="common">poultry shaft louse</name>
    <dbReference type="NCBI Taxonomy" id="328185"/>
    <lineage>
        <taxon>Eukaryota</taxon>
        <taxon>Metazoa</taxon>
        <taxon>Ecdysozoa</taxon>
        <taxon>Arthropoda</taxon>
        <taxon>Hexapoda</taxon>
        <taxon>Insecta</taxon>
        <taxon>Pterygota</taxon>
        <taxon>Neoptera</taxon>
        <taxon>Paraneoptera</taxon>
        <taxon>Psocodea</taxon>
        <taxon>Troctomorpha</taxon>
        <taxon>Phthiraptera</taxon>
        <taxon>Amblycera</taxon>
        <taxon>Menoponidae</taxon>
        <taxon>Menopon</taxon>
    </lineage>
</organism>
<accession>A0AAW2HVD1</accession>
<comment type="caution">
    <text evidence="1">The sequence shown here is derived from an EMBL/GenBank/DDBJ whole genome shotgun (WGS) entry which is preliminary data.</text>
</comment>
<evidence type="ECO:0000313" key="1">
    <source>
        <dbReference type="EMBL" id="KAL0273273.1"/>
    </source>
</evidence>
<reference evidence="1" key="1">
    <citation type="journal article" date="2024" name="Gigascience">
        <title>Chromosome-level genome of the poultry shaft louse Menopon gallinae provides insight into the host-switching and adaptive evolution of parasitic lice.</title>
        <authorList>
            <person name="Xu Y."/>
            <person name="Ma L."/>
            <person name="Liu S."/>
            <person name="Liang Y."/>
            <person name="Liu Q."/>
            <person name="He Z."/>
            <person name="Tian L."/>
            <person name="Duan Y."/>
            <person name="Cai W."/>
            <person name="Li H."/>
            <person name="Song F."/>
        </authorList>
    </citation>
    <scope>NUCLEOTIDE SEQUENCE</scope>
    <source>
        <strain evidence="1">Cailab_2023a</strain>
    </source>
</reference>
<dbReference type="EMBL" id="JARGDH010000003">
    <property type="protein sequence ID" value="KAL0273273.1"/>
    <property type="molecule type" value="Genomic_DNA"/>
</dbReference>
<gene>
    <name evidence="1" type="ORF">PYX00_005983</name>
</gene>
<protein>
    <submittedName>
        <fullName evidence="1">Uncharacterized protein</fullName>
    </submittedName>
</protein>